<keyword evidence="5" id="KW-0472">Membrane</keyword>
<evidence type="ECO:0000256" key="3">
    <source>
        <dbReference type="ARBA" id="ARBA00022729"/>
    </source>
</evidence>
<keyword evidence="10" id="KW-1185">Reference proteome</keyword>
<dbReference type="NCBIfam" id="TIGR01167">
    <property type="entry name" value="LPXTG_anchor"/>
    <property type="match status" value="1"/>
</dbReference>
<reference evidence="10" key="1">
    <citation type="submission" date="2019-04" db="EMBL/GenBank/DDBJ databases">
        <title>Nocardioides xinjiangensis sp. nov.</title>
        <authorList>
            <person name="Liu S."/>
        </authorList>
    </citation>
    <scope>NUCLEOTIDE SEQUENCE [LARGE SCALE GENOMIC DNA]</scope>
    <source>
        <strain evidence="10">18</strain>
    </source>
</reference>
<protein>
    <submittedName>
        <fullName evidence="9">TQXA domain-containing protein</fullName>
    </submittedName>
</protein>
<keyword evidence="4" id="KW-0572">Peptidoglycan-anchor</keyword>
<dbReference type="InterPro" id="IPR013552">
    <property type="entry name" value="Thioester_dom"/>
</dbReference>
<dbReference type="AlphaFoldDB" id="A0A4S8QGI7"/>
<evidence type="ECO:0000259" key="7">
    <source>
        <dbReference type="Pfam" id="PF00746"/>
    </source>
</evidence>
<evidence type="ECO:0000256" key="1">
    <source>
        <dbReference type="ARBA" id="ARBA00022512"/>
    </source>
</evidence>
<dbReference type="InterPro" id="IPR019931">
    <property type="entry name" value="LPXTG_anchor"/>
</dbReference>
<reference evidence="9 10" key="2">
    <citation type="submission" date="2019-05" db="EMBL/GenBank/DDBJ databases">
        <title>Glycomyces buryatensis sp. nov.</title>
        <authorList>
            <person name="Nikitina E."/>
        </authorList>
    </citation>
    <scope>NUCLEOTIDE SEQUENCE [LARGE SCALE GENOMIC DNA]</scope>
    <source>
        <strain evidence="9 10">18</strain>
    </source>
</reference>
<evidence type="ECO:0000313" key="10">
    <source>
        <dbReference type="Proteomes" id="UP000308760"/>
    </source>
</evidence>
<keyword evidence="1" id="KW-0134">Cell wall</keyword>
<feature type="signal peptide" evidence="6">
    <location>
        <begin position="1"/>
        <end position="29"/>
    </location>
</feature>
<dbReference type="Gene3D" id="1.10.150.480">
    <property type="match status" value="1"/>
</dbReference>
<feature type="domain" description="Thioester" evidence="8">
    <location>
        <begin position="76"/>
        <end position="190"/>
    </location>
</feature>
<feature type="domain" description="Gram-positive cocci surface proteins LPxTG" evidence="7">
    <location>
        <begin position="333"/>
        <end position="369"/>
    </location>
</feature>
<keyword evidence="3 6" id="KW-0732">Signal</keyword>
<name>A0A4S8QGI7_9ACTN</name>
<keyword evidence="2" id="KW-0964">Secreted</keyword>
<dbReference type="Pfam" id="PF00746">
    <property type="entry name" value="Gram_pos_anchor"/>
    <property type="match status" value="1"/>
</dbReference>
<accession>A0A4S8QGI7</accession>
<comment type="caution">
    <text evidence="9">The sequence shown here is derived from an EMBL/GenBank/DDBJ whole genome shotgun (WGS) entry which is preliminary data.</text>
</comment>
<dbReference type="OrthoDB" id="2676146at2"/>
<dbReference type="RefSeq" id="WP_136533725.1">
    <property type="nucleotide sequence ID" value="NZ_STGY01000025.1"/>
</dbReference>
<evidence type="ECO:0000256" key="2">
    <source>
        <dbReference type="ARBA" id="ARBA00022525"/>
    </source>
</evidence>
<feature type="chain" id="PRO_5020336634" evidence="6">
    <location>
        <begin position="30"/>
        <end position="375"/>
    </location>
</feature>
<evidence type="ECO:0000256" key="4">
    <source>
        <dbReference type="ARBA" id="ARBA00023088"/>
    </source>
</evidence>
<proteinExistence type="predicted"/>
<keyword evidence="5" id="KW-0812">Transmembrane</keyword>
<gene>
    <name evidence="9" type="ORF">FAB82_06430</name>
</gene>
<evidence type="ECO:0000256" key="5">
    <source>
        <dbReference type="SAM" id="Phobius"/>
    </source>
</evidence>
<sequence length="375" mass="39641">MTRHLRLAPLLALMAFALALLAPAGAALAQDEAPVSGDIQIAEGLNLHGKLDGKRFDVWANVLSLKPHDGGEALGVYCIDIRTALDTDSPYAEGDWESAEVANLEQVRWVLFNGHPNVAAGDLLAESGAEVDGGWESADTARVAYVATQAAVWHFTDGFELDADEPVIDGTDAQNEAVAAVYKHLTADAERLPDPSELYVDLEGEEEAAYADGRFGPYTLRSTAGPVELSAEGGRLVDAEGNEVDTLEDGEQFHIELDDDSDGITITGHASYDLPVGRVFLATTDESLSGDALNPMTSGASQKLILAEAREADIPAEWAFALEMPENGQPTEAEAAPKLPSTGSSLTIAFAAGLAMLVGGMTVLAFARRGRTLEH</sequence>
<organism evidence="9 10">
    <name type="scientific">Glycomyces buryatensis</name>
    <dbReference type="NCBI Taxonomy" id="2570927"/>
    <lineage>
        <taxon>Bacteria</taxon>
        <taxon>Bacillati</taxon>
        <taxon>Actinomycetota</taxon>
        <taxon>Actinomycetes</taxon>
        <taxon>Glycomycetales</taxon>
        <taxon>Glycomycetaceae</taxon>
        <taxon>Glycomyces</taxon>
    </lineage>
</organism>
<dbReference type="EMBL" id="STGY01000025">
    <property type="protein sequence ID" value="THV42292.1"/>
    <property type="molecule type" value="Genomic_DNA"/>
</dbReference>
<evidence type="ECO:0000259" key="8">
    <source>
        <dbReference type="Pfam" id="PF08341"/>
    </source>
</evidence>
<dbReference type="Pfam" id="PF08341">
    <property type="entry name" value="TED"/>
    <property type="match status" value="1"/>
</dbReference>
<keyword evidence="5" id="KW-1133">Transmembrane helix</keyword>
<dbReference type="Proteomes" id="UP000308760">
    <property type="component" value="Unassembled WGS sequence"/>
</dbReference>
<feature type="transmembrane region" description="Helical" evidence="5">
    <location>
        <begin position="346"/>
        <end position="367"/>
    </location>
</feature>
<evidence type="ECO:0000256" key="6">
    <source>
        <dbReference type="SAM" id="SignalP"/>
    </source>
</evidence>
<evidence type="ECO:0000313" key="9">
    <source>
        <dbReference type="EMBL" id="THV42292.1"/>
    </source>
</evidence>
<dbReference type="NCBIfam" id="TIGR03934">
    <property type="entry name" value="TQXA_dom"/>
    <property type="match status" value="1"/>
</dbReference>
<dbReference type="InterPro" id="IPR023849">
    <property type="entry name" value="TQXA_dom"/>
</dbReference>